<evidence type="ECO:0000256" key="6">
    <source>
        <dbReference type="NCBIfam" id="TIGR00152"/>
    </source>
</evidence>
<keyword evidence="5 7" id="KW-0808">Transferase</keyword>
<keyword evidence="2 5" id="KW-0547">Nucleotide-binding</keyword>
<dbReference type="RefSeq" id="WP_313831424.1">
    <property type="nucleotide sequence ID" value="NZ_JAQOUE010000001.1"/>
</dbReference>
<keyword evidence="5" id="KW-0963">Cytoplasm</keyword>
<keyword evidence="4 5" id="KW-0173">Coenzyme A biosynthesis</keyword>
<dbReference type="Proteomes" id="UP001250932">
    <property type="component" value="Unassembled WGS sequence"/>
</dbReference>
<dbReference type="PROSITE" id="PS51219">
    <property type="entry name" value="DPCK"/>
    <property type="match status" value="1"/>
</dbReference>
<dbReference type="EC" id="2.7.1.24" evidence="5 6"/>
<feature type="binding site" evidence="5">
    <location>
        <begin position="11"/>
        <end position="16"/>
    </location>
    <ligand>
        <name>ATP</name>
        <dbReference type="ChEBI" id="CHEBI:30616"/>
    </ligand>
</feature>
<dbReference type="HAMAP" id="MF_00376">
    <property type="entry name" value="Dephospho_CoA_kinase"/>
    <property type="match status" value="1"/>
</dbReference>
<dbReference type="PANTHER" id="PTHR10695:SF46">
    <property type="entry name" value="BIFUNCTIONAL COENZYME A SYNTHASE-RELATED"/>
    <property type="match status" value="1"/>
</dbReference>
<gene>
    <name evidence="5 7" type="primary">coaE</name>
    <name evidence="7" type="ORF">PPG34_01805</name>
</gene>
<comment type="function">
    <text evidence="5">Catalyzes the phosphorylation of the 3'-hydroxyl group of dephosphocoenzyme A to form coenzyme A.</text>
</comment>
<keyword evidence="8" id="KW-1185">Reference proteome</keyword>
<dbReference type="SUPFAM" id="SSF52540">
    <property type="entry name" value="P-loop containing nucleoside triphosphate hydrolases"/>
    <property type="match status" value="1"/>
</dbReference>
<dbReference type="EMBL" id="JAQOUE010000001">
    <property type="protein sequence ID" value="MDT7041065.1"/>
    <property type="molecule type" value="Genomic_DNA"/>
</dbReference>
<evidence type="ECO:0000256" key="2">
    <source>
        <dbReference type="ARBA" id="ARBA00022741"/>
    </source>
</evidence>
<dbReference type="Gene3D" id="3.40.50.300">
    <property type="entry name" value="P-loop containing nucleotide triphosphate hydrolases"/>
    <property type="match status" value="1"/>
</dbReference>
<proteinExistence type="inferred from homology"/>
<dbReference type="InterPro" id="IPR001977">
    <property type="entry name" value="Depp_CoAkinase"/>
</dbReference>
<comment type="catalytic activity">
    <reaction evidence="5">
        <text>3'-dephospho-CoA + ATP = ADP + CoA + H(+)</text>
        <dbReference type="Rhea" id="RHEA:18245"/>
        <dbReference type="ChEBI" id="CHEBI:15378"/>
        <dbReference type="ChEBI" id="CHEBI:30616"/>
        <dbReference type="ChEBI" id="CHEBI:57287"/>
        <dbReference type="ChEBI" id="CHEBI:57328"/>
        <dbReference type="ChEBI" id="CHEBI:456216"/>
        <dbReference type="EC" id="2.7.1.24"/>
    </reaction>
</comment>
<comment type="similarity">
    <text evidence="1 5">Belongs to the CoaE family.</text>
</comment>
<organism evidence="7 8">
    <name type="scientific">Candidatus Nitronereus thalassa</name>
    <dbReference type="NCBI Taxonomy" id="3020898"/>
    <lineage>
        <taxon>Bacteria</taxon>
        <taxon>Pseudomonadati</taxon>
        <taxon>Nitrospirota</taxon>
        <taxon>Nitrospiria</taxon>
        <taxon>Nitrospirales</taxon>
        <taxon>Nitrospiraceae</taxon>
        <taxon>Candidatus Nitronereus</taxon>
    </lineage>
</organism>
<evidence type="ECO:0000313" key="7">
    <source>
        <dbReference type="EMBL" id="MDT7041065.1"/>
    </source>
</evidence>
<comment type="pathway">
    <text evidence="5">Cofactor biosynthesis; coenzyme A biosynthesis; CoA from (R)-pantothenate: step 5/5.</text>
</comment>
<dbReference type="Pfam" id="PF01121">
    <property type="entry name" value="CoaE"/>
    <property type="match status" value="1"/>
</dbReference>
<evidence type="ECO:0000256" key="4">
    <source>
        <dbReference type="ARBA" id="ARBA00022993"/>
    </source>
</evidence>
<dbReference type="GO" id="GO:0004140">
    <property type="term" value="F:dephospho-CoA kinase activity"/>
    <property type="evidence" value="ECO:0007669"/>
    <property type="project" value="UniProtKB-EC"/>
</dbReference>
<dbReference type="NCBIfam" id="TIGR00152">
    <property type="entry name" value="dephospho-CoA kinase"/>
    <property type="match status" value="1"/>
</dbReference>
<dbReference type="PANTHER" id="PTHR10695">
    <property type="entry name" value="DEPHOSPHO-COA KINASE-RELATED"/>
    <property type="match status" value="1"/>
</dbReference>
<evidence type="ECO:0000256" key="1">
    <source>
        <dbReference type="ARBA" id="ARBA00009018"/>
    </source>
</evidence>
<name>A0ABU3K3V0_9BACT</name>
<comment type="caution">
    <text evidence="7">The sequence shown here is derived from an EMBL/GenBank/DDBJ whole genome shotgun (WGS) entry which is preliminary data.</text>
</comment>
<keyword evidence="5 7" id="KW-0418">Kinase</keyword>
<keyword evidence="3 5" id="KW-0067">ATP-binding</keyword>
<accession>A0ABU3K3V0</accession>
<dbReference type="CDD" id="cd02022">
    <property type="entry name" value="DPCK"/>
    <property type="match status" value="1"/>
</dbReference>
<comment type="subcellular location">
    <subcellularLocation>
        <location evidence="5">Cytoplasm</location>
    </subcellularLocation>
</comment>
<evidence type="ECO:0000256" key="5">
    <source>
        <dbReference type="HAMAP-Rule" id="MF_00376"/>
    </source>
</evidence>
<evidence type="ECO:0000256" key="3">
    <source>
        <dbReference type="ARBA" id="ARBA00022840"/>
    </source>
</evidence>
<protein>
    <recommendedName>
        <fullName evidence="5 6">Dephospho-CoA kinase</fullName>
        <ecNumber evidence="5 6">2.7.1.24</ecNumber>
    </recommendedName>
    <alternativeName>
        <fullName evidence="5">Dephosphocoenzyme A kinase</fullName>
    </alternativeName>
</protein>
<sequence length="215" mass="23715">MLLVGLTGGLASGKTTVAKMFQECGAEVIDADQLARSVVQPKRAAWKDLVATFGTNILHDDQTLNRQALAARVFGHPKQLKNLNAIVHPRVAREQANIARSIAKQHPDAVIIYDAALLIEANAHARMDRVIVVTSDQRTQISRACGRDGMSRKEALARIRGQLPMRDKKKLADYLIDGTLPLGELRGKVHNLYGDLLAQAQQKTHESRNHRKAKP</sequence>
<evidence type="ECO:0000313" key="8">
    <source>
        <dbReference type="Proteomes" id="UP001250932"/>
    </source>
</evidence>
<dbReference type="InterPro" id="IPR027417">
    <property type="entry name" value="P-loop_NTPase"/>
</dbReference>
<reference evidence="7 8" key="1">
    <citation type="journal article" date="2023" name="ISME J.">
        <title>Cultivation and genomic characterization of novel and ubiquitous marine nitrite-oxidizing bacteria from the Nitrospirales.</title>
        <authorList>
            <person name="Mueller A.J."/>
            <person name="Daebeler A."/>
            <person name="Herbold C.W."/>
            <person name="Kirkegaard R.H."/>
            <person name="Daims H."/>
        </authorList>
    </citation>
    <scope>NUCLEOTIDE SEQUENCE [LARGE SCALE GENOMIC DNA]</scope>
    <source>
        <strain evidence="7 8">EB</strain>
    </source>
</reference>